<evidence type="ECO:0000256" key="1">
    <source>
        <dbReference type="ARBA" id="ARBA00004370"/>
    </source>
</evidence>
<dbReference type="GO" id="GO:0045048">
    <property type="term" value="P:protein insertion into ER membrane"/>
    <property type="evidence" value="ECO:0007669"/>
    <property type="project" value="InterPro"/>
</dbReference>
<organism evidence="5">
    <name type="scientific">Bionectria ochroleuca</name>
    <name type="common">Gliocladium roseum</name>
    <dbReference type="NCBI Taxonomy" id="29856"/>
    <lineage>
        <taxon>Eukaryota</taxon>
        <taxon>Fungi</taxon>
        <taxon>Dikarya</taxon>
        <taxon>Ascomycota</taxon>
        <taxon>Pezizomycotina</taxon>
        <taxon>Sordariomycetes</taxon>
        <taxon>Hypocreomycetidae</taxon>
        <taxon>Hypocreales</taxon>
        <taxon>Bionectriaceae</taxon>
        <taxon>Clonostachys</taxon>
    </lineage>
</organism>
<dbReference type="InterPro" id="IPR010349">
    <property type="entry name" value="Asparaginase_II"/>
</dbReference>
<protein>
    <recommendedName>
        <fullName evidence="6">L-asparaginase II</fullName>
    </recommendedName>
</protein>
<evidence type="ECO:0000256" key="2">
    <source>
        <dbReference type="ARBA" id="ARBA00022692"/>
    </source>
</evidence>
<sequence>MVKSYEDCVITDRGGVLENSHLVHAAVVDETGKLLFYVGNPSRVTLIRSAAKPAQALAIAETGALEKYGFEAADLALMCASHNSEPKHLERALAMLAKIPAEEADLRCGGHPSIAPSVNQDWIRAGFSPTGICNNCSGKHIGMIAGAKAIGASVVDYHEMSHPIQQRVKTVVEELSGLDSESIQWGIDGCNMPAPALPLKDLASIYACFATAADEAAAGNPESTRIELSSSSTTTRYQYPAKTLRSSTTANMVSNKDMRRPDLIIPYQAPKNSADQADVSSSLSSTLPMAAMFMRHKIIGWASLVVSIQNWLGESEAQKQNSPMPGYLSVGMSLLALGTCYMPLFLPPGAGGVGAKPAAA</sequence>
<dbReference type="GO" id="GO:0044183">
    <property type="term" value="F:protein folding chaperone"/>
    <property type="evidence" value="ECO:0007669"/>
    <property type="project" value="InterPro"/>
</dbReference>
<dbReference type="AlphaFoldDB" id="A0A0B7K8T8"/>
<dbReference type="PANTHER" id="PTHR42110:SF1">
    <property type="entry name" value="L-ASPARAGINASE, PUTATIVE (AFU_ORTHOLOGUE AFUA_3G11890)-RELATED"/>
    <property type="match status" value="1"/>
</dbReference>
<comment type="subcellular location">
    <subcellularLocation>
        <location evidence="1">Membrane</location>
    </subcellularLocation>
</comment>
<dbReference type="InterPro" id="IPR005351">
    <property type="entry name" value="ASTER"/>
</dbReference>
<name>A0A0B7K8T8_BIOOC</name>
<keyword evidence="4" id="KW-0472">Membrane</keyword>
<keyword evidence="3" id="KW-1133">Transmembrane helix</keyword>
<evidence type="ECO:0000256" key="3">
    <source>
        <dbReference type="ARBA" id="ARBA00022989"/>
    </source>
</evidence>
<evidence type="ECO:0000313" key="5">
    <source>
        <dbReference type="EMBL" id="CEO53574.1"/>
    </source>
</evidence>
<gene>
    <name evidence="5" type="ORF">BN869_000009632_1</name>
</gene>
<reference evidence="5" key="1">
    <citation type="submission" date="2015-01" db="EMBL/GenBank/DDBJ databases">
        <authorList>
            <person name="Durling Mikael"/>
        </authorList>
    </citation>
    <scope>NUCLEOTIDE SEQUENCE</scope>
</reference>
<dbReference type="GO" id="GO:0005789">
    <property type="term" value="C:endoplasmic reticulum membrane"/>
    <property type="evidence" value="ECO:0007669"/>
    <property type="project" value="InterPro"/>
</dbReference>
<dbReference type="PANTHER" id="PTHR42110">
    <property type="entry name" value="L-ASPARAGINASE, PUTATIVE (AFU_ORTHOLOGUE AFUA_3G11890)-RELATED"/>
    <property type="match status" value="1"/>
</dbReference>
<dbReference type="Pfam" id="PF03669">
    <property type="entry name" value="ASTER"/>
    <property type="match status" value="1"/>
</dbReference>
<dbReference type="Pfam" id="PF06089">
    <property type="entry name" value="Asparaginase_II"/>
    <property type="match status" value="1"/>
</dbReference>
<proteinExistence type="predicted"/>
<dbReference type="EMBL" id="CDPU01000036">
    <property type="protein sequence ID" value="CEO53574.1"/>
    <property type="molecule type" value="Genomic_DNA"/>
</dbReference>
<keyword evidence="2" id="KW-0812">Transmembrane</keyword>
<evidence type="ECO:0008006" key="6">
    <source>
        <dbReference type="Google" id="ProtNLM"/>
    </source>
</evidence>
<evidence type="ECO:0000256" key="4">
    <source>
        <dbReference type="ARBA" id="ARBA00023136"/>
    </source>
</evidence>
<accession>A0A0B7K8T8</accession>